<evidence type="ECO:0000256" key="2">
    <source>
        <dbReference type="ARBA" id="ARBA00005542"/>
    </source>
</evidence>
<keyword evidence="5 8" id="KW-1133">Transmembrane helix</keyword>
<evidence type="ECO:0000256" key="6">
    <source>
        <dbReference type="ARBA" id="ARBA00023136"/>
    </source>
</evidence>
<feature type="transmembrane region" description="Helical" evidence="8">
    <location>
        <begin position="188"/>
        <end position="207"/>
    </location>
</feature>
<gene>
    <name evidence="9" type="ORF">SUZIE_124630</name>
</gene>
<feature type="transmembrane region" description="Helical" evidence="8">
    <location>
        <begin position="250"/>
        <end position="268"/>
    </location>
</feature>
<feature type="transmembrane region" description="Helical" evidence="8">
    <location>
        <begin position="227"/>
        <end position="244"/>
    </location>
</feature>
<evidence type="ECO:0000256" key="3">
    <source>
        <dbReference type="ARBA" id="ARBA00022475"/>
    </source>
</evidence>
<dbReference type="EMBL" id="JAATJV010211720">
    <property type="protein sequence ID" value="MBZ3873776.1"/>
    <property type="molecule type" value="Genomic_DNA"/>
</dbReference>
<keyword evidence="6 8" id="KW-0472">Membrane</keyword>
<comment type="caution">
    <text evidence="9">The sequence shown here is derived from an EMBL/GenBank/DDBJ whole genome shotgun (WGS) entry which is preliminary data.</text>
</comment>
<dbReference type="Proteomes" id="UP001166674">
    <property type="component" value="Unassembled WGS sequence"/>
</dbReference>
<keyword evidence="3" id="KW-1003">Cell membrane</keyword>
<proteinExistence type="inferred from homology"/>
<dbReference type="PANTHER" id="PTHR14319">
    <property type="entry name" value="FIVE-SPAN TRANSMEMBRANE PROTEIN M83"/>
    <property type="match status" value="1"/>
</dbReference>
<dbReference type="AlphaFoldDB" id="A0AA41MKZ2"/>
<accession>A0AA41MKZ2</accession>
<keyword evidence="10" id="KW-1185">Reference proteome</keyword>
<comment type="similarity">
    <text evidence="2">Belongs to the TMEM8 family.</text>
</comment>
<dbReference type="InterPro" id="IPR021910">
    <property type="entry name" value="NGX6/PGAP6/MYMK"/>
</dbReference>
<dbReference type="Pfam" id="PF12036">
    <property type="entry name" value="DUF3522"/>
    <property type="match status" value="1"/>
</dbReference>
<evidence type="ECO:0000256" key="1">
    <source>
        <dbReference type="ARBA" id="ARBA00004651"/>
    </source>
</evidence>
<evidence type="ECO:0000256" key="8">
    <source>
        <dbReference type="SAM" id="Phobius"/>
    </source>
</evidence>
<evidence type="ECO:0000313" key="9">
    <source>
        <dbReference type="EMBL" id="MBZ3873776.1"/>
    </source>
</evidence>
<organism evidence="9 10">
    <name type="scientific">Sciurus carolinensis</name>
    <name type="common">Eastern gray squirrel</name>
    <dbReference type="NCBI Taxonomy" id="30640"/>
    <lineage>
        <taxon>Eukaryota</taxon>
        <taxon>Metazoa</taxon>
        <taxon>Chordata</taxon>
        <taxon>Craniata</taxon>
        <taxon>Vertebrata</taxon>
        <taxon>Euteleostomi</taxon>
        <taxon>Mammalia</taxon>
        <taxon>Eutheria</taxon>
        <taxon>Euarchontoglires</taxon>
        <taxon>Glires</taxon>
        <taxon>Rodentia</taxon>
        <taxon>Sciuromorpha</taxon>
        <taxon>Sciuridae</taxon>
        <taxon>Sciurinae</taxon>
        <taxon>Sciurini</taxon>
        <taxon>Sciurus</taxon>
    </lineage>
</organism>
<dbReference type="GO" id="GO:0005886">
    <property type="term" value="C:plasma membrane"/>
    <property type="evidence" value="ECO:0007669"/>
    <property type="project" value="UniProtKB-SubCell"/>
</dbReference>
<reference evidence="9" key="1">
    <citation type="submission" date="2020-03" db="EMBL/GenBank/DDBJ databases">
        <title>Studies in the Genomics of Life Span.</title>
        <authorList>
            <person name="Glass D."/>
        </authorList>
    </citation>
    <scope>NUCLEOTIDE SEQUENCE</scope>
    <source>
        <strain evidence="9">SUZIE</strain>
        <tissue evidence="9">Muscle</tissue>
    </source>
</reference>
<feature type="transmembrane region" description="Helical" evidence="8">
    <location>
        <begin position="142"/>
        <end position="159"/>
    </location>
</feature>
<evidence type="ECO:0000256" key="7">
    <source>
        <dbReference type="SAM" id="MobiDB-lite"/>
    </source>
</evidence>
<feature type="transmembrane region" description="Helical" evidence="8">
    <location>
        <begin position="103"/>
        <end position="122"/>
    </location>
</feature>
<dbReference type="PANTHER" id="PTHR14319:SF7">
    <property type="entry name" value="POST-GPI ATTACHMENT TO PROTEINS FACTOR 6"/>
    <property type="match status" value="1"/>
</dbReference>
<sequence>MQEPPPLAAPLSEGKTEAPAGLQTQKDGPEEQRPKQLARALECSWALRQLLLRPSLLPVRPGLGTPEACSPCSMGTLVAKLLLPTLSSLALLPTASVAARRRFHMEAMVYLFTMFFVALHHACDGPGWSVLCFMRQDLLEYFSIYGTALSMWVSLMALADFDEPQRSTFVMLGVLTIAVRTYHDRWGYGVYSGPIGMAVLVIAAKWLQKMKEKKGLYPDKSVYTQQIGPGLCFGALSLMLRFFFEDWDYTYVHSCYHCALAMSFFLLLPKVNKKAGNAGPPAKLDFSTLCCACV</sequence>
<evidence type="ECO:0000313" key="10">
    <source>
        <dbReference type="Proteomes" id="UP001166674"/>
    </source>
</evidence>
<name>A0AA41MKZ2_SCICA</name>
<protein>
    <submittedName>
        <fullName evidence="9">Protein myomaker</fullName>
    </submittedName>
</protein>
<feature type="region of interest" description="Disordered" evidence="7">
    <location>
        <begin position="1"/>
        <end position="34"/>
    </location>
</feature>
<comment type="subcellular location">
    <subcellularLocation>
        <location evidence="1">Cell membrane</location>
        <topology evidence="1">Multi-pass membrane protein</topology>
    </subcellularLocation>
</comment>
<evidence type="ECO:0000256" key="5">
    <source>
        <dbReference type="ARBA" id="ARBA00022989"/>
    </source>
</evidence>
<evidence type="ECO:0000256" key="4">
    <source>
        <dbReference type="ARBA" id="ARBA00022692"/>
    </source>
</evidence>
<keyword evidence="4 8" id="KW-0812">Transmembrane</keyword>